<keyword evidence="1" id="KW-0694">RNA-binding</keyword>
<dbReference type="SUPFAM" id="SSF54928">
    <property type="entry name" value="RNA-binding domain, RBD"/>
    <property type="match status" value="1"/>
</dbReference>
<protein>
    <submittedName>
        <fullName evidence="4">ML1 protein</fullName>
    </submittedName>
</protein>
<gene>
    <name evidence="4" type="primary">ML1</name>
    <name evidence="4" type="ORF">SPIL2461_LOCUS7759</name>
</gene>
<evidence type="ECO:0000259" key="3">
    <source>
        <dbReference type="PROSITE" id="PS50102"/>
    </source>
</evidence>
<dbReference type="Gene3D" id="3.30.70.330">
    <property type="match status" value="1"/>
</dbReference>
<dbReference type="AlphaFoldDB" id="A0A812NRB0"/>
<evidence type="ECO:0000256" key="2">
    <source>
        <dbReference type="SAM" id="MobiDB-lite"/>
    </source>
</evidence>
<keyword evidence="5" id="KW-1185">Reference proteome</keyword>
<dbReference type="Proteomes" id="UP000649617">
    <property type="component" value="Unassembled WGS sequence"/>
</dbReference>
<comment type="caution">
    <text evidence="4">The sequence shown here is derived from an EMBL/GenBank/DDBJ whole genome shotgun (WGS) entry which is preliminary data.</text>
</comment>
<reference evidence="4" key="1">
    <citation type="submission" date="2021-02" db="EMBL/GenBank/DDBJ databases">
        <authorList>
            <person name="Dougan E. K."/>
            <person name="Rhodes N."/>
            <person name="Thang M."/>
            <person name="Chan C."/>
        </authorList>
    </citation>
    <scope>NUCLEOTIDE SEQUENCE</scope>
</reference>
<dbReference type="Pfam" id="PF04059">
    <property type="entry name" value="RRM_2"/>
    <property type="match status" value="1"/>
</dbReference>
<feature type="region of interest" description="Disordered" evidence="2">
    <location>
        <begin position="285"/>
        <end position="305"/>
    </location>
</feature>
<sequence>DNVSSEVKFASARWSDVNDTASTTMGDSDIENLSPISAPSLAGTEEEKCMESQVVIKSTFLDVEDCPSLAKRFRTLRRSKTDSELTWPSDDDAAYQPGRFSDEKASLPPPAFQVPGADDQSVNCEGPREPSPERQSRAKARRPATICLESALRCDGVEKDEPEKTTVMLRNLPNNYTRDMFLAMLDDHGFRGRYDFAYLPCDFHRRANLGYAFVNFVNGEAAADAWRRFNGFGAWALPSQKVCAVSWSGPHQGLTQHVERYRNSPVMHKSVPDEYRPAVFHNGVRQRFPSPTRSLKKPDQSHRGR</sequence>
<feature type="compositionally biased region" description="Basic and acidic residues" evidence="2">
    <location>
        <begin position="296"/>
        <end position="305"/>
    </location>
</feature>
<dbReference type="OrthoDB" id="417481at2759"/>
<dbReference type="InterPro" id="IPR007201">
    <property type="entry name" value="Mei2-like_Rrm_C"/>
</dbReference>
<dbReference type="PROSITE" id="PS50102">
    <property type="entry name" value="RRM"/>
    <property type="match status" value="1"/>
</dbReference>
<evidence type="ECO:0000256" key="1">
    <source>
        <dbReference type="PROSITE-ProRule" id="PRU00176"/>
    </source>
</evidence>
<feature type="compositionally biased region" description="Basic and acidic residues" evidence="2">
    <location>
        <begin position="126"/>
        <end position="136"/>
    </location>
</feature>
<dbReference type="CDD" id="cd12277">
    <property type="entry name" value="RRM3_MEI2_EAR1_like"/>
    <property type="match status" value="1"/>
</dbReference>
<dbReference type="InterPro" id="IPR035979">
    <property type="entry name" value="RBD_domain_sf"/>
</dbReference>
<evidence type="ECO:0000313" key="4">
    <source>
        <dbReference type="EMBL" id="CAE7333012.1"/>
    </source>
</evidence>
<dbReference type="InterPro" id="IPR000504">
    <property type="entry name" value="RRM_dom"/>
</dbReference>
<proteinExistence type="predicted"/>
<feature type="non-terminal residue" evidence="4">
    <location>
        <position position="1"/>
    </location>
</feature>
<name>A0A812NRB0_SYMPI</name>
<feature type="region of interest" description="Disordered" evidence="2">
    <location>
        <begin position="80"/>
        <end position="140"/>
    </location>
</feature>
<feature type="domain" description="RRM" evidence="3">
    <location>
        <begin position="165"/>
        <end position="250"/>
    </location>
</feature>
<organism evidence="4 5">
    <name type="scientific">Symbiodinium pilosum</name>
    <name type="common">Dinoflagellate</name>
    <dbReference type="NCBI Taxonomy" id="2952"/>
    <lineage>
        <taxon>Eukaryota</taxon>
        <taxon>Sar</taxon>
        <taxon>Alveolata</taxon>
        <taxon>Dinophyceae</taxon>
        <taxon>Suessiales</taxon>
        <taxon>Symbiodiniaceae</taxon>
        <taxon>Symbiodinium</taxon>
    </lineage>
</organism>
<accession>A0A812NRB0</accession>
<dbReference type="EMBL" id="CAJNIZ010012337">
    <property type="protein sequence ID" value="CAE7333012.1"/>
    <property type="molecule type" value="Genomic_DNA"/>
</dbReference>
<dbReference type="GO" id="GO:0003723">
    <property type="term" value="F:RNA binding"/>
    <property type="evidence" value="ECO:0007669"/>
    <property type="project" value="UniProtKB-UniRule"/>
</dbReference>
<feature type="region of interest" description="Disordered" evidence="2">
    <location>
        <begin position="19"/>
        <end position="45"/>
    </location>
</feature>
<dbReference type="InterPro" id="IPR012677">
    <property type="entry name" value="Nucleotide-bd_a/b_plait_sf"/>
</dbReference>
<evidence type="ECO:0000313" key="5">
    <source>
        <dbReference type="Proteomes" id="UP000649617"/>
    </source>
</evidence>